<dbReference type="Gene3D" id="2.10.10.80">
    <property type="match status" value="1"/>
</dbReference>
<accession>A0A078LA80</accession>
<proteinExistence type="predicted"/>
<sequence length="672" mass="72999">MTTYNTKEPLGSASAKILYDNAQNFDHLSNDQENELWPDRFGKNRLTWHGMEERYKTALANLGLNPVGTFQGGAVINSAGDIIQDETTGAWYRWDDLTTLPKTVPSGSTPDSTGGTGVGKWLAVDVSDVLRRELALPTGAEQIGYGDVTVAERLSYDVYFTGGSDSTIEEIQSFIDANEGCTIQFPPGDYDITDWLFVPANTKLKGAQEISVKSHNMNHPEYTSIIDSMFSAPGITRFNLKGAPTKYIVTDVVEATDDASISAGITLSDENSGLENILIAGWRELTDCSYERPNVAGSVDAGATPCFDMGIFIPAISGCSVKGVAVIGYFSSGYACLYLDASRSYLNNGSGNTFNIDDRLKSNSMCDLTVQDCFFWPMDYNTPTQNTGAVSAYGIKLKGTDRDIRDLTKYPTVSGAASNWIWGGHGTSDQFYINTVARGIYFDASLRTFNGDTRLSDTTTGNNGYPTESMAGRGSKIFFTNCTFRLGNIYLNRVTNFNMVNCYGEAGTFTQTNLTGRVTVVGGDILQSYQSVTLPNVDGSTPSVPYDTNTSPMLFSYGSGKNDRFQLFHASPSNVYFRPHFDNKIANGYYDGTTRWAWSNTYTVQLTTASITCFGTANSVNFVKPPRLPSFTTAGRPALGLVDAGAQILDTTLGYAITWTGSAWKNGTGTIV</sequence>
<dbReference type="PATRIC" id="fig|545.12.peg.1818"/>
<dbReference type="EMBL" id="LK931336">
    <property type="protein sequence ID" value="CDZ83680.1"/>
    <property type="molecule type" value="Genomic_DNA"/>
</dbReference>
<protein>
    <recommendedName>
        <fullName evidence="1">Tail spike TSP1/Gp66 N-terminal domain-containing protein</fullName>
    </recommendedName>
</protein>
<name>A0A078LA80_CITKO</name>
<dbReference type="Gene3D" id="2.160.20.10">
    <property type="entry name" value="Single-stranded right-handed beta-helix, Pectin lyase-like"/>
    <property type="match status" value="1"/>
</dbReference>
<dbReference type="InterPro" id="IPR040775">
    <property type="entry name" value="Tail_spike_N"/>
</dbReference>
<dbReference type="InterPro" id="IPR012334">
    <property type="entry name" value="Pectin_lyas_fold"/>
</dbReference>
<dbReference type="AlphaFoldDB" id="A0A078LA80"/>
<evidence type="ECO:0000259" key="1">
    <source>
        <dbReference type="Pfam" id="PF18668"/>
    </source>
</evidence>
<gene>
    <name evidence="2" type="ORF">BN1086_01807</name>
</gene>
<reference evidence="2" key="1">
    <citation type="submission" date="2014-06" db="EMBL/GenBank/DDBJ databases">
        <authorList>
            <person name="Urmite Genomes Urmite Genomes"/>
        </authorList>
    </citation>
    <scope>NUCLEOTIDE SEQUENCE</scope>
</reference>
<organism evidence="2">
    <name type="scientific">Citrobacter koseri</name>
    <name type="common">Citrobacter diversus</name>
    <dbReference type="NCBI Taxonomy" id="545"/>
    <lineage>
        <taxon>Bacteria</taxon>
        <taxon>Pseudomonadati</taxon>
        <taxon>Pseudomonadota</taxon>
        <taxon>Gammaproteobacteria</taxon>
        <taxon>Enterobacterales</taxon>
        <taxon>Enterobacteriaceae</taxon>
        <taxon>Citrobacter</taxon>
    </lineage>
</organism>
<feature type="domain" description="Tail spike TSP1/Gp66 N-terminal" evidence="1">
    <location>
        <begin position="67"/>
        <end position="124"/>
    </location>
</feature>
<dbReference type="Pfam" id="PF18668">
    <property type="entry name" value="Tail_spike_N"/>
    <property type="match status" value="1"/>
</dbReference>
<evidence type="ECO:0000313" key="2">
    <source>
        <dbReference type="EMBL" id="CDZ83680.1"/>
    </source>
</evidence>